<dbReference type="Gene3D" id="3.40.630.30">
    <property type="match status" value="1"/>
</dbReference>
<dbReference type="RefSeq" id="WP_113806937.1">
    <property type="nucleotide sequence ID" value="NZ_QOCW01000017.1"/>
</dbReference>
<gene>
    <name evidence="1" type="ORF">DS031_15260</name>
</gene>
<keyword evidence="2" id="KW-1185">Reference proteome</keyword>
<dbReference type="OrthoDB" id="2678531at2"/>
<reference evidence="1 2" key="1">
    <citation type="submission" date="2018-07" db="EMBL/GenBank/DDBJ databases">
        <title>Lottiidibacillus patelloidae gen. nov., sp. nov., isolated from the intestinal tract of a marine limpet and the reclassification of B. taeanensis BH030017T, B. algicola KMM 3737T and B. hwajinpoensis SW-72T as genus Lottiidibacillus.</title>
        <authorList>
            <person name="Liu R."/>
            <person name="Huang Z."/>
        </authorList>
    </citation>
    <scope>NUCLEOTIDE SEQUENCE [LARGE SCALE GENOMIC DNA]</scope>
    <source>
        <strain evidence="1 2">BH030017</strain>
    </source>
</reference>
<protein>
    <recommendedName>
        <fullName evidence="3">N-acetyltransferase domain-containing protein</fullName>
    </recommendedName>
</protein>
<evidence type="ECO:0000313" key="1">
    <source>
        <dbReference type="EMBL" id="RBW68710.1"/>
    </source>
</evidence>
<dbReference type="EMBL" id="QOCW01000017">
    <property type="protein sequence ID" value="RBW68710.1"/>
    <property type="molecule type" value="Genomic_DNA"/>
</dbReference>
<organism evidence="1 2">
    <name type="scientific">Bacillus taeanensis</name>
    <dbReference type="NCBI Taxonomy" id="273032"/>
    <lineage>
        <taxon>Bacteria</taxon>
        <taxon>Bacillati</taxon>
        <taxon>Bacillota</taxon>
        <taxon>Bacilli</taxon>
        <taxon>Bacillales</taxon>
        <taxon>Bacillaceae</taxon>
        <taxon>Bacillus</taxon>
    </lineage>
</organism>
<name>A0A366XQT1_9BACI</name>
<sequence>MLVMRQAEQGDEKRIHAFAEKAKVKKLPENMSNTIIVENEQQEIIAMIAIEAYETVGLLRSFVVMAKDWDAEKTVRFFKTVFAAAKQKQLHSLYLFTAGHAEFLSVLGFKEIDQEQLPESIKYAVRGQDTAQAAAMYCSLET</sequence>
<dbReference type="AlphaFoldDB" id="A0A366XQT1"/>
<evidence type="ECO:0000313" key="2">
    <source>
        <dbReference type="Proteomes" id="UP000253314"/>
    </source>
</evidence>
<comment type="caution">
    <text evidence="1">The sequence shown here is derived from an EMBL/GenBank/DDBJ whole genome shotgun (WGS) entry which is preliminary data.</text>
</comment>
<dbReference type="Proteomes" id="UP000253314">
    <property type="component" value="Unassembled WGS sequence"/>
</dbReference>
<accession>A0A366XQT1</accession>
<proteinExistence type="predicted"/>
<evidence type="ECO:0008006" key="3">
    <source>
        <dbReference type="Google" id="ProtNLM"/>
    </source>
</evidence>